<evidence type="ECO:0000259" key="2">
    <source>
        <dbReference type="Pfam" id="PF13966"/>
    </source>
</evidence>
<dbReference type="Gene3D" id="3.60.10.10">
    <property type="entry name" value="Endonuclease/exonuclease/phosphatase"/>
    <property type="match status" value="1"/>
</dbReference>
<evidence type="ECO:0000313" key="3">
    <source>
        <dbReference type="EMBL" id="PWA39897.1"/>
    </source>
</evidence>
<dbReference type="Proteomes" id="UP000245207">
    <property type="component" value="Unassembled WGS sequence"/>
</dbReference>
<keyword evidence="3" id="KW-0548">Nucleotidyltransferase</keyword>
<feature type="compositionally biased region" description="Basic and acidic residues" evidence="1">
    <location>
        <begin position="8"/>
        <end position="18"/>
    </location>
</feature>
<keyword evidence="3" id="KW-0695">RNA-directed DNA polymerase</keyword>
<reference evidence="3 4" key="1">
    <citation type="journal article" date="2018" name="Mol. Plant">
        <title>The genome of Artemisia annua provides insight into the evolution of Asteraceae family and artemisinin biosynthesis.</title>
        <authorList>
            <person name="Shen Q."/>
            <person name="Zhang L."/>
            <person name="Liao Z."/>
            <person name="Wang S."/>
            <person name="Yan T."/>
            <person name="Shi P."/>
            <person name="Liu M."/>
            <person name="Fu X."/>
            <person name="Pan Q."/>
            <person name="Wang Y."/>
            <person name="Lv Z."/>
            <person name="Lu X."/>
            <person name="Zhang F."/>
            <person name="Jiang W."/>
            <person name="Ma Y."/>
            <person name="Chen M."/>
            <person name="Hao X."/>
            <person name="Li L."/>
            <person name="Tang Y."/>
            <person name="Lv G."/>
            <person name="Zhou Y."/>
            <person name="Sun X."/>
            <person name="Brodelius P.E."/>
            <person name="Rose J.K.C."/>
            <person name="Tang K."/>
        </authorList>
    </citation>
    <scope>NUCLEOTIDE SEQUENCE [LARGE SCALE GENOMIC DNA]</scope>
    <source>
        <strain evidence="4">cv. Huhao1</strain>
        <tissue evidence="3">Leaf</tissue>
    </source>
</reference>
<dbReference type="AlphaFoldDB" id="A0A2U1KT40"/>
<dbReference type="EMBL" id="PKPP01014224">
    <property type="protein sequence ID" value="PWA39897.1"/>
    <property type="molecule type" value="Genomic_DNA"/>
</dbReference>
<evidence type="ECO:0000313" key="4">
    <source>
        <dbReference type="Proteomes" id="UP000245207"/>
    </source>
</evidence>
<organism evidence="3 4">
    <name type="scientific">Artemisia annua</name>
    <name type="common">Sweet wormwood</name>
    <dbReference type="NCBI Taxonomy" id="35608"/>
    <lineage>
        <taxon>Eukaryota</taxon>
        <taxon>Viridiplantae</taxon>
        <taxon>Streptophyta</taxon>
        <taxon>Embryophyta</taxon>
        <taxon>Tracheophyta</taxon>
        <taxon>Spermatophyta</taxon>
        <taxon>Magnoliopsida</taxon>
        <taxon>eudicotyledons</taxon>
        <taxon>Gunneridae</taxon>
        <taxon>Pentapetalae</taxon>
        <taxon>asterids</taxon>
        <taxon>campanulids</taxon>
        <taxon>Asterales</taxon>
        <taxon>Asteraceae</taxon>
        <taxon>Asteroideae</taxon>
        <taxon>Anthemideae</taxon>
        <taxon>Artemisiinae</taxon>
        <taxon>Artemisia</taxon>
    </lineage>
</organism>
<dbReference type="InterPro" id="IPR026960">
    <property type="entry name" value="RVT-Znf"/>
</dbReference>
<dbReference type="SUPFAM" id="SSF56219">
    <property type="entry name" value="DNase I-like"/>
    <property type="match status" value="1"/>
</dbReference>
<keyword evidence="3" id="KW-0808">Transferase</keyword>
<name>A0A2U1KT40_ARTAN</name>
<keyword evidence="4" id="KW-1185">Reference proteome</keyword>
<proteinExistence type="predicted"/>
<dbReference type="GO" id="GO:0003964">
    <property type="term" value="F:RNA-directed DNA polymerase activity"/>
    <property type="evidence" value="ECO:0007669"/>
    <property type="project" value="UniProtKB-KW"/>
</dbReference>
<dbReference type="InterPro" id="IPR036691">
    <property type="entry name" value="Endo/exonu/phosph_ase_sf"/>
</dbReference>
<comment type="caution">
    <text evidence="3">The sequence shown here is derived from an EMBL/GenBank/DDBJ whole genome shotgun (WGS) entry which is preliminary data.</text>
</comment>
<feature type="domain" description="Reverse transcriptase zinc-binding" evidence="2">
    <location>
        <begin position="690"/>
        <end position="755"/>
    </location>
</feature>
<sequence>MDELLEEGEFREPMHGEVGDSNNLHGTSLGVINEKADIVLGVEVETEKVNSTHIFIASSNGLKSKRRPKKGADDGSIDLNKEAFAPVCSDTKDIDGGGGEGVAEQGVNGGTILDKEVEETVKIGAILGADLADHVGLVRNSIVDEGLGGLDKVPWLNRLKKDNGVDFMAIQETKAEDLSKFEGKCIWGNNNYGMEFVGSVGQSGGILSIWDKGRLSLSSSYKARNYLLVSGQLKGSNDVVNIINVYAPQGVADKQALWDSIGSLVLSMEGMWVVLGDFNTVRFSEERLGSVFKNSCARNFNSFIHNSGLLEYSMKGKKFTCIRDLDGFEEAVYSAARVGGVVAPPDVILTKKFGQIRDSIKRWKENILKIESSEEEDARAVIENLEVEMESRGHSEDEEWIYAEFGANMNRISNWKPVFDVFESRLTKWKADCLSIGGRVTLIKYVLESLPVYFFSLYKAPCKVIKDLESFISRFLWGGSKEVHKIHWVAWDRVCYPKKCGGLGLCKLKFINTVLLAKWGWRFKKERGSLWCEVVEACHITNRSWDFLPVRKSLNGVWSNIIKVLSRTVVSGMPLRRFFKGKVGNGNNISFWIDPWLLNLPLMVVCPNLFRLDSDKRCKVSDRLKMSDASIVRVWKWKRSVTAIEDGSEWEVLNSLLDTVVLSDSMDSWVWIGVGNGVFSVSAVRNLLYLDMDFSNIYVFEWCKWIPKKCNIFGWRAEMGRIPTASALRHINILIADVSCVLCGSADESVDHLFTGNILNPTPLARVKKLAVVKDKATDKVSDVLVEKKAEKEKDKKIKLKFKVMEPVKTTPKSSEKKSAKVLSEASVLRSKKQKEIEKEETQTKRKLVLAKVDDSSKKQKHKVKKGIEVDCC</sequence>
<accession>A0A2U1KT40</accession>
<protein>
    <submittedName>
        <fullName evidence="3">RNA-directed DNA polymerase, eukaryota</fullName>
    </submittedName>
</protein>
<gene>
    <name evidence="3" type="ORF">CTI12_AA569490</name>
</gene>
<feature type="region of interest" description="Disordered" evidence="1">
    <location>
        <begin position="1"/>
        <end position="23"/>
    </location>
</feature>
<dbReference type="PANTHER" id="PTHR33116">
    <property type="entry name" value="REVERSE TRANSCRIPTASE ZINC-BINDING DOMAIN-CONTAINING PROTEIN-RELATED-RELATED"/>
    <property type="match status" value="1"/>
</dbReference>
<dbReference type="OrthoDB" id="786283at2759"/>
<dbReference type="PANTHER" id="PTHR33116:SF78">
    <property type="entry name" value="OS12G0587133 PROTEIN"/>
    <property type="match status" value="1"/>
</dbReference>
<evidence type="ECO:0000256" key="1">
    <source>
        <dbReference type="SAM" id="MobiDB-lite"/>
    </source>
</evidence>
<dbReference type="Pfam" id="PF13966">
    <property type="entry name" value="zf-RVT"/>
    <property type="match status" value="1"/>
</dbReference>